<dbReference type="GO" id="GO:0051117">
    <property type="term" value="F:ATPase binding"/>
    <property type="evidence" value="ECO:0007669"/>
    <property type="project" value="TreeGrafter"/>
</dbReference>
<dbReference type="EMBL" id="NSIT01000012">
    <property type="protein sequence ID" value="PJE80602.1"/>
    <property type="molecule type" value="Genomic_DNA"/>
</dbReference>
<feature type="transmembrane region" description="Helical" evidence="8">
    <location>
        <begin position="426"/>
        <end position="448"/>
    </location>
</feature>
<dbReference type="GO" id="GO:0033179">
    <property type="term" value="C:proton-transporting V-type ATPase, V0 domain"/>
    <property type="evidence" value="ECO:0007669"/>
    <property type="project" value="InterPro"/>
</dbReference>
<keyword evidence="5 8" id="KW-1133">Transmembrane helix</keyword>
<keyword evidence="7 8" id="KW-0472">Membrane</keyword>
<sequence length="598" mass="66992">MAITRLKKITLYGPEQDKQLILLGLQKLGCIHLIPLKESVPEMAIQAQPAETSEALTWLERSPQKRRQVRNKDGIKTDDVVHKVLQNKTLFRETSDQRDQLEQRIREVRPWGEFSFPELSDLNGQRLWFYVVPNKHIDLLETLELPWEIIHQGQERSNVIVISKDEPPEDLLPVARSKVGKHSLSSLESEFEQAEQQLEDILAERESLTRWTYLLSQSMAATQDTASLRQAFNSSQDEDQFFLIQGWVPQDKQTTVEDYVQTQQIAAFIQEPESGDNPPTLLDEPDSTGGGGEAMAFFQLPNYRAWDPGNIVFYSFALFFAMIMSDAAYSALFGLILWCFRKKIDSTTAGKRLLNMGLFMSGLGIIWGILIGSYFGVSPTKDALLDSIAFINLNDYAAMMKLSVGIGVIHLVIANLASAWVNRDRLYALAPLGWAVLMIGGLTLWLGIMGSLQPVWKTLFGPGMMIVGALMIFLFTSTRPIHKISDLFLRILDGLNAVYKITGAFGDVLSYMRLFALGLSGASLAMTFNNLAIDVLHAMPVLGVLFAGLILLLGHLLNFALCLMSGVVHGMRLNVIEFFNWGLSDEGYPFKAFSKQED</sequence>
<keyword evidence="6" id="KW-0406">Ion transport</keyword>
<dbReference type="PANTHER" id="PTHR11629">
    <property type="entry name" value="VACUOLAR PROTON ATPASES"/>
    <property type="match status" value="1"/>
</dbReference>
<proteinExistence type="inferred from homology"/>
<organism evidence="9">
    <name type="scientific">invertebrate metagenome</name>
    <dbReference type="NCBI Taxonomy" id="1711999"/>
    <lineage>
        <taxon>unclassified sequences</taxon>
        <taxon>metagenomes</taxon>
        <taxon>organismal metagenomes</taxon>
    </lineage>
</organism>
<name>A0A2H9TBI3_9ZZZZ</name>
<keyword evidence="3" id="KW-0813">Transport</keyword>
<dbReference type="GO" id="GO:0016471">
    <property type="term" value="C:vacuolar proton-transporting V-type ATPase complex"/>
    <property type="evidence" value="ECO:0007669"/>
    <property type="project" value="TreeGrafter"/>
</dbReference>
<evidence type="ECO:0000256" key="1">
    <source>
        <dbReference type="ARBA" id="ARBA00004141"/>
    </source>
</evidence>
<accession>A0A2H9TBI3</accession>
<feature type="transmembrane region" description="Helical" evidence="8">
    <location>
        <begin position="539"/>
        <end position="563"/>
    </location>
</feature>
<keyword evidence="4 8" id="KW-0812">Transmembrane</keyword>
<evidence type="ECO:0000256" key="3">
    <source>
        <dbReference type="ARBA" id="ARBA00022448"/>
    </source>
</evidence>
<evidence type="ECO:0000256" key="2">
    <source>
        <dbReference type="ARBA" id="ARBA00009904"/>
    </source>
</evidence>
<protein>
    <recommendedName>
        <fullName evidence="10">V-type ATP synthase subunit I</fullName>
    </recommendedName>
</protein>
<comment type="subcellular location">
    <subcellularLocation>
        <location evidence="1">Membrane</location>
        <topology evidence="1">Multi-pass membrane protein</topology>
    </subcellularLocation>
</comment>
<evidence type="ECO:0000256" key="7">
    <source>
        <dbReference type="ARBA" id="ARBA00023136"/>
    </source>
</evidence>
<gene>
    <name evidence="9" type="ORF">CI610_00424</name>
</gene>
<dbReference type="GO" id="GO:0007035">
    <property type="term" value="P:vacuolar acidification"/>
    <property type="evidence" value="ECO:0007669"/>
    <property type="project" value="TreeGrafter"/>
</dbReference>
<evidence type="ECO:0008006" key="10">
    <source>
        <dbReference type="Google" id="ProtNLM"/>
    </source>
</evidence>
<evidence type="ECO:0000313" key="9">
    <source>
        <dbReference type="EMBL" id="PJE80602.1"/>
    </source>
</evidence>
<feature type="transmembrane region" description="Helical" evidence="8">
    <location>
        <begin position="454"/>
        <end position="475"/>
    </location>
</feature>
<comment type="caution">
    <text evidence="9">The sequence shown here is derived from an EMBL/GenBank/DDBJ whole genome shotgun (WGS) entry which is preliminary data.</text>
</comment>
<feature type="transmembrane region" description="Helical" evidence="8">
    <location>
        <begin position="311"/>
        <end position="340"/>
    </location>
</feature>
<feature type="transmembrane region" description="Helical" evidence="8">
    <location>
        <begin position="396"/>
        <end position="414"/>
    </location>
</feature>
<feature type="transmembrane region" description="Helical" evidence="8">
    <location>
        <begin position="514"/>
        <end position="533"/>
    </location>
</feature>
<feature type="transmembrane region" description="Helical" evidence="8">
    <location>
        <begin position="352"/>
        <end position="376"/>
    </location>
</feature>
<evidence type="ECO:0000256" key="5">
    <source>
        <dbReference type="ARBA" id="ARBA00022989"/>
    </source>
</evidence>
<evidence type="ECO:0000256" key="8">
    <source>
        <dbReference type="SAM" id="Phobius"/>
    </source>
</evidence>
<dbReference type="InterPro" id="IPR002490">
    <property type="entry name" value="V-ATPase_116kDa_su"/>
</dbReference>
<evidence type="ECO:0000256" key="4">
    <source>
        <dbReference type="ARBA" id="ARBA00022692"/>
    </source>
</evidence>
<dbReference type="AlphaFoldDB" id="A0A2H9TBI3"/>
<evidence type="ECO:0000256" key="6">
    <source>
        <dbReference type="ARBA" id="ARBA00023065"/>
    </source>
</evidence>
<reference evidence="9" key="1">
    <citation type="journal article" date="2017" name="Appl. Environ. Microbiol.">
        <title>Molecular characterization of an Endozoicomonas-like organism causing infection in king scallop Pecten maximus L.</title>
        <authorList>
            <person name="Cano I."/>
            <person name="van Aerle R."/>
            <person name="Ross S."/>
            <person name="Verner-Jeffreys D.W."/>
            <person name="Paley R.K."/>
            <person name="Rimmer G."/>
            <person name="Ryder D."/>
            <person name="Hooper P."/>
            <person name="Stone D."/>
            <person name="Feist S.W."/>
        </authorList>
    </citation>
    <scope>NUCLEOTIDE SEQUENCE</scope>
</reference>
<comment type="similarity">
    <text evidence="2">Belongs to the V-ATPase 116 kDa subunit family.</text>
</comment>
<dbReference type="PANTHER" id="PTHR11629:SF63">
    <property type="entry name" value="V-TYPE PROTON ATPASE SUBUNIT A"/>
    <property type="match status" value="1"/>
</dbReference>
<dbReference type="GO" id="GO:0046961">
    <property type="term" value="F:proton-transporting ATPase activity, rotational mechanism"/>
    <property type="evidence" value="ECO:0007669"/>
    <property type="project" value="InterPro"/>
</dbReference>